<comment type="caution">
    <text evidence="2">The sequence shown here is derived from an EMBL/GenBank/DDBJ whole genome shotgun (WGS) entry which is preliminary data.</text>
</comment>
<accession>A0A8J2LD95</accession>
<name>A0A8J2LD95_9HEXA</name>
<reference evidence="2" key="1">
    <citation type="submission" date="2021-06" db="EMBL/GenBank/DDBJ databases">
        <authorList>
            <person name="Hodson N. C."/>
            <person name="Mongue J. A."/>
            <person name="Jaron S. K."/>
        </authorList>
    </citation>
    <scope>NUCLEOTIDE SEQUENCE</scope>
</reference>
<feature type="chain" id="PRO_5035278082" description="Secreted protein" evidence="1">
    <location>
        <begin position="22"/>
        <end position="174"/>
    </location>
</feature>
<gene>
    <name evidence="2" type="ORF">AFUS01_LOCUS31090</name>
</gene>
<keyword evidence="3" id="KW-1185">Reference proteome</keyword>
<dbReference type="Proteomes" id="UP000708208">
    <property type="component" value="Unassembled WGS sequence"/>
</dbReference>
<feature type="signal peptide" evidence="1">
    <location>
        <begin position="1"/>
        <end position="21"/>
    </location>
</feature>
<dbReference type="EMBL" id="CAJVCH010487673">
    <property type="protein sequence ID" value="CAG7820714.1"/>
    <property type="molecule type" value="Genomic_DNA"/>
</dbReference>
<protein>
    <recommendedName>
        <fullName evidence="4">Secreted protein</fullName>
    </recommendedName>
</protein>
<dbReference type="AlphaFoldDB" id="A0A8J2LD95"/>
<evidence type="ECO:0000313" key="2">
    <source>
        <dbReference type="EMBL" id="CAG7820714.1"/>
    </source>
</evidence>
<keyword evidence="1" id="KW-0732">Signal</keyword>
<evidence type="ECO:0000313" key="3">
    <source>
        <dbReference type="Proteomes" id="UP000708208"/>
    </source>
</evidence>
<proteinExistence type="predicted"/>
<organism evidence="2 3">
    <name type="scientific">Allacma fusca</name>
    <dbReference type="NCBI Taxonomy" id="39272"/>
    <lineage>
        <taxon>Eukaryota</taxon>
        <taxon>Metazoa</taxon>
        <taxon>Ecdysozoa</taxon>
        <taxon>Arthropoda</taxon>
        <taxon>Hexapoda</taxon>
        <taxon>Collembola</taxon>
        <taxon>Symphypleona</taxon>
        <taxon>Sminthuridae</taxon>
        <taxon>Allacma</taxon>
    </lineage>
</organism>
<evidence type="ECO:0000256" key="1">
    <source>
        <dbReference type="SAM" id="SignalP"/>
    </source>
</evidence>
<evidence type="ECO:0008006" key="4">
    <source>
        <dbReference type="Google" id="ProtNLM"/>
    </source>
</evidence>
<sequence>MSYWYNFILVSLLAGSNPCWGLVKVARISLGLSHELCRQYSEYNVNKVVVSHSPRKDSAFGPRKDSAVEVRWARCDPPGECLPFRFHVMSGPPGGDNDRIVRHPVTEYTYSEYARFKMGGSDRKITKSEATWCQQEAHPKWDKENNSYNFGRDFPKLIFVLLRCSVGVKTAVLH</sequence>